<feature type="signal peptide" evidence="2">
    <location>
        <begin position="1"/>
        <end position="16"/>
    </location>
</feature>
<dbReference type="InterPro" id="IPR045338">
    <property type="entry name" value="DUF6535"/>
</dbReference>
<evidence type="ECO:0000313" key="5">
    <source>
        <dbReference type="Proteomes" id="UP000297245"/>
    </source>
</evidence>
<keyword evidence="1" id="KW-1133">Transmembrane helix</keyword>
<feature type="transmembrane region" description="Helical" evidence="1">
    <location>
        <begin position="158"/>
        <end position="183"/>
    </location>
</feature>
<dbReference type="AlphaFoldDB" id="A0A4S8LL49"/>
<dbReference type="EMBL" id="ML179351">
    <property type="protein sequence ID" value="THU89959.1"/>
    <property type="molecule type" value="Genomic_DNA"/>
</dbReference>
<keyword evidence="1" id="KW-0472">Membrane</keyword>
<organism evidence="4 5">
    <name type="scientific">Dendrothele bispora (strain CBS 962.96)</name>
    <dbReference type="NCBI Taxonomy" id="1314807"/>
    <lineage>
        <taxon>Eukaryota</taxon>
        <taxon>Fungi</taxon>
        <taxon>Dikarya</taxon>
        <taxon>Basidiomycota</taxon>
        <taxon>Agaricomycotina</taxon>
        <taxon>Agaricomycetes</taxon>
        <taxon>Agaricomycetidae</taxon>
        <taxon>Agaricales</taxon>
        <taxon>Agaricales incertae sedis</taxon>
        <taxon>Dendrothele</taxon>
    </lineage>
</organism>
<evidence type="ECO:0000256" key="1">
    <source>
        <dbReference type="SAM" id="Phobius"/>
    </source>
</evidence>
<accession>A0A4S8LL49</accession>
<proteinExistence type="predicted"/>
<protein>
    <recommendedName>
        <fullName evidence="3">DUF6535 domain-containing protein</fullName>
    </recommendedName>
</protein>
<keyword evidence="1" id="KW-0812">Transmembrane</keyword>
<feature type="domain" description="DUF6535" evidence="3">
    <location>
        <begin position="1"/>
        <end position="152"/>
    </location>
</feature>
<feature type="transmembrane region" description="Helical" evidence="1">
    <location>
        <begin position="70"/>
        <end position="89"/>
    </location>
</feature>
<evidence type="ECO:0000256" key="2">
    <source>
        <dbReference type="SAM" id="SignalP"/>
    </source>
</evidence>
<name>A0A4S8LL49_DENBC</name>
<keyword evidence="2" id="KW-0732">Signal</keyword>
<sequence>MEALLIFSALYSASLTAFIIESYKTLQDDPVQNTVILLSQIAQQLSGRTVSPIPPLPSFEPPVTALVCNTFWFISLALALACSLLATFVQQWTRDFIHKTTLKPSPIRKARIIAYLYFGLQDFGMQTLVDVIPLLLHVSLFLFFAGMVSFLAPVNKPLAYIMTVVVGIFFTIYIVLTFLPLLYLDSPYRTPLSRVIWRLGNVLSSLLARRILQEETLTDAMLEKSVQDTAERRERDKQAILRTIKSLTDDNELLPFIEAIPEALYDPSQEIKIRETNAALLIPLLLSSEPGVNIISRIAQFAPRSSSWAGDFRTRGSSACSQALSTIARIYLDLPSSRLRRSYIPLHRQWNILSSLKFVGPSSLVNEVWSTLTSIGISCLYCVIEGSLAKNAPPSLDGTTAADTCRSLFKEVSVHAGGLLPISQAPSSQAIVRKIFEKVSKGRHTMPEIDASISRFKGGEIWQFIRVHVLHDYLILSQRRAILPADFENICDAIYPDSEVSMNMDGGDPKLISFFHASNSLLPFKDGIKHEKFNEFTDALMRQHLKLFLSTSKPLCTPEVAQECRQFVLEYIHRRYEDDRIANTLFWEPLEGFKMHDLQRVGFCILEHMQDSDVVEFSLGLKVAFILLCTHTFEFRQLRNQGDFYPRLSSSLRDMPHNAGLRQVEGYPFFKVFLDLALCNRIAISSQSPSAEALHQSNLGVDYLQDLHSLEPMDSRLYRDTSKVAIVSRYIDLSCEHEIPSHCKSVLTAVFSPNDVTTVHDAIQVVFAESVSKLIKIITNRSTKPDMRLLILYDVLSSFGDHSWR</sequence>
<feature type="transmembrane region" description="Helical" evidence="1">
    <location>
        <begin position="131"/>
        <end position="152"/>
    </location>
</feature>
<feature type="chain" id="PRO_5020875168" description="DUF6535 domain-containing protein" evidence="2">
    <location>
        <begin position="17"/>
        <end position="805"/>
    </location>
</feature>
<dbReference type="OrthoDB" id="3235960at2759"/>
<gene>
    <name evidence="4" type="ORF">K435DRAFT_276338</name>
</gene>
<evidence type="ECO:0000313" key="4">
    <source>
        <dbReference type="EMBL" id="THU89959.1"/>
    </source>
</evidence>
<keyword evidence="5" id="KW-1185">Reference proteome</keyword>
<reference evidence="4 5" key="1">
    <citation type="journal article" date="2019" name="Nat. Ecol. Evol.">
        <title>Megaphylogeny resolves global patterns of mushroom evolution.</title>
        <authorList>
            <person name="Varga T."/>
            <person name="Krizsan K."/>
            <person name="Foldi C."/>
            <person name="Dima B."/>
            <person name="Sanchez-Garcia M."/>
            <person name="Sanchez-Ramirez S."/>
            <person name="Szollosi G.J."/>
            <person name="Szarkandi J.G."/>
            <person name="Papp V."/>
            <person name="Albert L."/>
            <person name="Andreopoulos W."/>
            <person name="Angelini C."/>
            <person name="Antonin V."/>
            <person name="Barry K.W."/>
            <person name="Bougher N.L."/>
            <person name="Buchanan P."/>
            <person name="Buyck B."/>
            <person name="Bense V."/>
            <person name="Catcheside P."/>
            <person name="Chovatia M."/>
            <person name="Cooper J."/>
            <person name="Damon W."/>
            <person name="Desjardin D."/>
            <person name="Finy P."/>
            <person name="Geml J."/>
            <person name="Haridas S."/>
            <person name="Hughes K."/>
            <person name="Justo A."/>
            <person name="Karasinski D."/>
            <person name="Kautmanova I."/>
            <person name="Kiss B."/>
            <person name="Kocsube S."/>
            <person name="Kotiranta H."/>
            <person name="LaButti K.M."/>
            <person name="Lechner B.E."/>
            <person name="Liimatainen K."/>
            <person name="Lipzen A."/>
            <person name="Lukacs Z."/>
            <person name="Mihaltcheva S."/>
            <person name="Morgado L.N."/>
            <person name="Niskanen T."/>
            <person name="Noordeloos M.E."/>
            <person name="Ohm R.A."/>
            <person name="Ortiz-Santana B."/>
            <person name="Ovrebo C."/>
            <person name="Racz N."/>
            <person name="Riley R."/>
            <person name="Savchenko A."/>
            <person name="Shiryaev A."/>
            <person name="Soop K."/>
            <person name="Spirin V."/>
            <person name="Szebenyi C."/>
            <person name="Tomsovsky M."/>
            <person name="Tulloss R.E."/>
            <person name="Uehling J."/>
            <person name="Grigoriev I.V."/>
            <person name="Vagvolgyi C."/>
            <person name="Papp T."/>
            <person name="Martin F.M."/>
            <person name="Miettinen O."/>
            <person name="Hibbett D.S."/>
            <person name="Nagy L.G."/>
        </authorList>
    </citation>
    <scope>NUCLEOTIDE SEQUENCE [LARGE SCALE GENOMIC DNA]</scope>
    <source>
        <strain evidence="4 5">CBS 962.96</strain>
    </source>
</reference>
<dbReference type="Proteomes" id="UP000297245">
    <property type="component" value="Unassembled WGS sequence"/>
</dbReference>
<evidence type="ECO:0000259" key="3">
    <source>
        <dbReference type="Pfam" id="PF20153"/>
    </source>
</evidence>
<dbReference type="Pfam" id="PF20153">
    <property type="entry name" value="DUF6535"/>
    <property type="match status" value="1"/>
</dbReference>